<evidence type="ECO:0000256" key="9">
    <source>
        <dbReference type="ARBA" id="ARBA00023146"/>
    </source>
</evidence>
<dbReference type="InterPro" id="IPR024909">
    <property type="entry name" value="Cys-tRNA/MSH_ligase"/>
</dbReference>
<dbReference type="Proteomes" id="UP000009168">
    <property type="component" value="Unassembled WGS sequence"/>
</dbReference>
<dbReference type="GO" id="GO:0006423">
    <property type="term" value="P:cysteinyl-tRNA aminoacylation"/>
    <property type="evidence" value="ECO:0007669"/>
    <property type="project" value="InterPro"/>
</dbReference>
<comment type="cofactor">
    <cofactor evidence="1">
        <name>Zn(2+)</name>
        <dbReference type="ChEBI" id="CHEBI:29105"/>
    </cofactor>
</comment>
<proteinExistence type="inferred from homology"/>
<dbReference type="NCBIfam" id="TIGR00435">
    <property type="entry name" value="cysS"/>
    <property type="match status" value="1"/>
</dbReference>
<dbReference type="OMA" id="YEGLGWA"/>
<dbReference type="RefSeq" id="XP_001010154.2">
    <property type="nucleotide sequence ID" value="XM_001010154.3"/>
</dbReference>
<evidence type="ECO:0000259" key="12">
    <source>
        <dbReference type="Pfam" id="PF01406"/>
    </source>
</evidence>
<evidence type="ECO:0000256" key="3">
    <source>
        <dbReference type="ARBA" id="ARBA00022598"/>
    </source>
</evidence>
<evidence type="ECO:0000256" key="11">
    <source>
        <dbReference type="SAM" id="MobiDB-lite"/>
    </source>
</evidence>
<dbReference type="PANTHER" id="PTHR10890:SF3">
    <property type="entry name" value="CYSTEINE--TRNA LIGASE, CYTOPLASMIC"/>
    <property type="match status" value="1"/>
</dbReference>
<sequence length="716" mass="83316">MIKQITNLTKTLKKRFLQVPKYPFGNSCCNKNLQIANLFSTNQKMTTEVKKDPYQLWQLPVKDETKYLTGLKVKNTLNPQNLVEFVPHKGKQVRFYNCGPTVYDSSHIGHARTYISADIIKRIMVKYFGYDVFHCMNITDIDDKIIKKSNESGEEFTAFARKWEMDYWQDMETLNVDKPDVIVRVSEYVPEIISYIEKIIENGYAYVANGSVYFNVDKFHESPTHCYSKLEPQSVNDAQKLDEGEGALGKKDEKEKRSPRDFALWKASKPGEPFWDSPWGQGRPGWHIECSTMASEILGYPVDIHMGGEDLKFPHHDNELAQSEAFYNKQDCQNQWVNYFMHTGHLHIDGLKMSKSLKNFITIKHLSSQHSQRVLRLLFMKQTYDSTMDYTTDSIHEAKTKDKKYSEFYLTMNAILLQSEINVPQKWGPREFELRDLFVEKQDNIHRAFQKNFNVPEALKELDEIITAVNTYIKEKPIIHLLIRSIFNYVKHIFNCLGLIYEKQQAQAKDDTFIRTVGLISSLRDEIRGANKDLQVINKAAINAKSSLGEITLKLEPNASESAVQIATDYITQVLKCVEDNQLQQIYKASDEIRDEKLIQIGIRIDDGKPGEPSLWKIDDKETLLKEKEEKILKEKQKEEEKRKKEEEKLKAMSVNPAEMFKNDPNYSKYQFDERGIPSHDEKGTPLKEKAIQSFVKKYDAQKKLYEQYLEKTSKK</sequence>
<dbReference type="PANTHER" id="PTHR10890">
    <property type="entry name" value="CYSTEINYL-TRNA SYNTHETASE"/>
    <property type="match status" value="1"/>
</dbReference>
<dbReference type="eggNOG" id="KOG2007">
    <property type="taxonomic scope" value="Eukaryota"/>
</dbReference>
<dbReference type="AlphaFoldDB" id="I7LU51"/>
<evidence type="ECO:0000256" key="7">
    <source>
        <dbReference type="ARBA" id="ARBA00022840"/>
    </source>
</evidence>
<dbReference type="KEGG" id="tet:TTHERM_00560000"/>
<dbReference type="GO" id="GO:0004817">
    <property type="term" value="F:cysteine-tRNA ligase activity"/>
    <property type="evidence" value="ECO:0007669"/>
    <property type="project" value="UniProtKB-EC"/>
</dbReference>
<dbReference type="GO" id="GO:0005737">
    <property type="term" value="C:cytoplasm"/>
    <property type="evidence" value="ECO:0007669"/>
    <property type="project" value="TreeGrafter"/>
</dbReference>
<evidence type="ECO:0000256" key="2">
    <source>
        <dbReference type="ARBA" id="ARBA00012832"/>
    </source>
</evidence>
<dbReference type="FunFam" id="3.40.50.620:FF:000027">
    <property type="entry name" value="Cysteine--tRNA ligase, cytoplasmic"/>
    <property type="match status" value="1"/>
</dbReference>
<evidence type="ECO:0000256" key="10">
    <source>
        <dbReference type="ARBA" id="ARBA00031499"/>
    </source>
</evidence>
<dbReference type="SUPFAM" id="SSF52374">
    <property type="entry name" value="Nucleotidylyl transferase"/>
    <property type="match status" value="1"/>
</dbReference>
<evidence type="ECO:0000313" key="14">
    <source>
        <dbReference type="Proteomes" id="UP000009168"/>
    </source>
</evidence>
<dbReference type="InterPro" id="IPR009080">
    <property type="entry name" value="tRNAsynth_Ia_anticodon-bd"/>
</dbReference>
<dbReference type="HAMAP" id="MF_00041">
    <property type="entry name" value="Cys_tRNA_synth"/>
    <property type="match status" value="1"/>
</dbReference>
<reference evidence="14" key="1">
    <citation type="journal article" date="2006" name="PLoS Biol.">
        <title>Macronuclear genome sequence of the ciliate Tetrahymena thermophila, a model eukaryote.</title>
        <authorList>
            <person name="Eisen J.A."/>
            <person name="Coyne R.S."/>
            <person name="Wu M."/>
            <person name="Wu D."/>
            <person name="Thiagarajan M."/>
            <person name="Wortman J.R."/>
            <person name="Badger J.H."/>
            <person name="Ren Q."/>
            <person name="Amedeo P."/>
            <person name="Jones K.M."/>
            <person name="Tallon L.J."/>
            <person name="Delcher A.L."/>
            <person name="Salzberg S.L."/>
            <person name="Silva J.C."/>
            <person name="Haas B.J."/>
            <person name="Majoros W.H."/>
            <person name="Farzad M."/>
            <person name="Carlton J.M."/>
            <person name="Smith R.K. Jr."/>
            <person name="Garg J."/>
            <person name="Pearlman R.E."/>
            <person name="Karrer K.M."/>
            <person name="Sun L."/>
            <person name="Manning G."/>
            <person name="Elde N.C."/>
            <person name="Turkewitz A.P."/>
            <person name="Asai D.J."/>
            <person name="Wilkes D.E."/>
            <person name="Wang Y."/>
            <person name="Cai H."/>
            <person name="Collins K."/>
            <person name="Stewart B.A."/>
            <person name="Lee S.R."/>
            <person name="Wilamowska K."/>
            <person name="Weinberg Z."/>
            <person name="Ruzzo W.L."/>
            <person name="Wloga D."/>
            <person name="Gaertig J."/>
            <person name="Frankel J."/>
            <person name="Tsao C.-C."/>
            <person name="Gorovsky M.A."/>
            <person name="Keeling P.J."/>
            <person name="Waller R.F."/>
            <person name="Patron N.J."/>
            <person name="Cherry J.M."/>
            <person name="Stover N.A."/>
            <person name="Krieger C.J."/>
            <person name="del Toro C."/>
            <person name="Ryder H.F."/>
            <person name="Williamson S.C."/>
            <person name="Barbeau R.A."/>
            <person name="Hamilton E.P."/>
            <person name="Orias E."/>
        </authorList>
    </citation>
    <scope>NUCLEOTIDE SEQUENCE [LARGE SCALE GENOMIC DNA]</scope>
    <source>
        <strain evidence="14">SB210</strain>
    </source>
</reference>
<keyword evidence="5" id="KW-0547">Nucleotide-binding</keyword>
<accession>I7LU51</accession>
<dbReference type="InterPro" id="IPR014729">
    <property type="entry name" value="Rossmann-like_a/b/a_fold"/>
</dbReference>
<keyword evidence="8" id="KW-0648">Protein biosynthesis</keyword>
<keyword evidence="7" id="KW-0067">ATP-binding</keyword>
<gene>
    <name evidence="13" type="ORF">TTHERM_00560000</name>
</gene>
<dbReference type="SUPFAM" id="SSF47323">
    <property type="entry name" value="Anticodon-binding domain of a subclass of class I aminoacyl-tRNA synthetases"/>
    <property type="match status" value="1"/>
</dbReference>
<evidence type="ECO:0000256" key="1">
    <source>
        <dbReference type="ARBA" id="ARBA00001947"/>
    </source>
</evidence>
<keyword evidence="9" id="KW-0030">Aminoacyl-tRNA synthetase</keyword>
<dbReference type="Gene3D" id="3.40.50.620">
    <property type="entry name" value="HUPs"/>
    <property type="match status" value="1"/>
</dbReference>
<organism evidence="13 14">
    <name type="scientific">Tetrahymena thermophila (strain SB210)</name>
    <dbReference type="NCBI Taxonomy" id="312017"/>
    <lineage>
        <taxon>Eukaryota</taxon>
        <taxon>Sar</taxon>
        <taxon>Alveolata</taxon>
        <taxon>Ciliophora</taxon>
        <taxon>Intramacronucleata</taxon>
        <taxon>Oligohymenophorea</taxon>
        <taxon>Hymenostomatida</taxon>
        <taxon>Tetrahymenina</taxon>
        <taxon>Tetrahymenidae</taxon>
        <taxon>Tetrahymena</taxon>
    </lineage>
</organism>
<dbReference type="Pfam" id="PF01406">
    <property type="entry name" value="tRNA-synt_1e"/>
    <property type="match status" value="1"/>
</dbReference>
<protein>
    <recommendedName>
        <fullName evidence="2">cysteine--tRNA ligase</fullName>
        <ecNumber evidence="2">6.1.1.16</ecNumber>
    </recommendedName>
    <alternativeName>
        <fullName evidence="10">Cysteinyl-tRNA synthetase</fullName>
    </alternativeName>
</protein>
<dbReference type="EMBL" id="GG662808">
    <property type="protein sequence ID" value="EAR89909.2"/>
    <property type="molecule type" value="Genomic_DNA"/>
</dbReference>
<evidence type="ECO:0000256" key="4">
    <source>
        <dbReference type="ARBA" id="ARBA00022723"/>
    </source>
</evidence>
<keyword evidence="4" id="KW-0479">Metal-binding</keyword>
<keyword evidence="6" id="KW-0862">Zinc</keyword>
<dbReference type="STRING" id="312017.I7LU51"/>
<dbReference type="InterPro" id="IPR032678">
    <property type="entry name" value="tRNA-synt_1_cat_dom"/>
</dbReference>
<feature type="compositionally biased region" description="Basic and acidic residues" evidence="11">
    <location>
        <begin position="671"/>
        <end position="686"/>
    </location>
</feature>
<dbReference type="EC" id="6.1.1.16" evidence="2"/>
<dbReference type="CDD" id="cd00672">
    <property type="entry name" value="CysRS_core"/>
    <property type="match status" value="1"/>
</dbReference>
<feature type="region of interest" description="Disordered" evidence="11">
    <location>
        <begin position="637"/>
        <end position="686"/>
    </location>
</feature>
<dbReference type="FunCoup" id="I7LU51">
    <property type="interactions" value="564"/>
</dbReference>
<evidence type="ECO:0000313" key="13">
    <source>
        <dbReference type="EMBL" id="EAR89909.2"/>
    </source>
</evidence>
<evidence type="ECO:0000256" key="5">
    <source>
        <dbReference type="ARBA" id="ARBA00022741"/>
    </source>
</evidence>
<dbReference type="InParanoid" id="I7LU51"/>
<name>I7LU51_TETTS</name>
<evidence type="ECO:0000256" key="8">
    <source>
        <dbReference type="ARBA" id="ARBA00022917"/>
    </source>
</evidence>
<evidence type="ECO:0000256" key="6">
    <source>
        <dbReference type="ARBA" id="ARBA00022833"/>
    </source>
</evidence>
<feature type="compositionally biased region" description="Basic and acidic residues" evidence="11">
    <location>
        <begin position="637"/>
        <end position="651"/>
    </location>
</feature>
<dbReference type="GO" id="GO:0005524">
    <property type="term" value="F:ATP binding"/>
    <property type="evidence" value="ECO:0007669"/>
    <property type="project" value="UniProtKB-KW"/>
</dbReference>
<keyword evidence="14" id="KW-1185">Reference proteome</keyword>
<dbReference type="GeneID" id="7834868"/>
<dbReference type="HOGENOM" id="CLU_013528_3_2_1"/>
<feature type="domain" description="tRNA synthetases class I catalytic" evidence="12">
    <location>
        <begin position="85"/>
        <end position="399"/>
    </location>
</feature>
<dbReference type="OrthoDB" id="438179at2759"/>
<dbReference type="PRINTS" id="PR00983">
    <property type="entry name" value="TRNASYNTHCYS"/>
</dbReference>
<dbReference type="InterPro" id="IPR015803">
    <property type="entry name" value="Cys-tRNA-ligase"/>
</dbReference>
<keyword evidence="3" id="KW-0436">Ligase</keyword>
<dbReference type="GO" id="GO:0046872">
    <property type="term" value="F:metal ion binding"/>
    <property type="evidence" value="ECO:0007669"/>
    <property type="project" value="UniProtKB-KW"/>
</dbReference>